<evidence type="ECO:0000256" key="5">
    <source>
        <dbReference type="ARBA" id="ARBA00022490"/>
    </source>
</evidence>
<dbReference type="PANTHER" id="PTHR13266">
    <property type="entry name" value="PROTEASOME INHIBITOR"/>
    <property type="match status" value="1"/>
</dbReference>
<feature type="region of interest" description="Disordered" evidence="11">
    <location>
        <begin position="189"/>
        <end position="392"/>
    </location>
</feature>
<dbReference type="PANTHER" id="PTHR13266:SF1">
    <property type="entry name" value="PROTEASOME INHIBITOR PI31 SUBUNIT"/>
    <property type="match status" value="1"/>
</dbReference>
<comment type="caution">
    <text evidence="14">The sequence shown here is derived from an EMBL/GenBank/DDBJ whole genome shotgun (WGS) entry which is preliminary data.</text>
</comment>
<comment type="function">
    <text evidence="10">Plays an important role in control of proteasome function. Inhibits the hydrolysis of protein and peptide substrates by the 20S proteasome. Also inhibits the activation of the proteasome by the proteasome regulatory proteins PA700 and PA28.</text>
</comment>
<feature type="domain" description="PI31 proteasome regulator C-terminal" evidence="12">
    <location>
        <begin position="291"/>
        <end position="359"/>
    </location>
</feature>
<evidence type="ECO:0000256" key="11">
    <source>
        <dbReference type="SAM" id="MobiDB-lite"/>
    </source>
</evidence>
<evidence type="ECO:0008006" key="16">
    <source>
        <dbReference type="Google" id="ProtNLM"/>
    </source>
</evidence>
<feature type="compositionally biased region" description="Gly residues" evidence="11">
    <location>
        <begin position="312"/>
        <end position="325"/>
    </location>
</feature>
<evidence type="ECO:0000256" key="1">
    <source>
        <dbReference type="ARBA" id="ARBA00004240"/>
    </source>
</evidence>
<sequence length="392" mass="41804">MASNPLSPLAISKEMADALPTHDAQDPTSDLSSSLEAIALFAHACMKSLGFRLVGFDEEKKTEAECSRLAPRLPPNWNQGLNSHCFVYAHTQSSMQFVIRVDRLGGKAEIRGLAVGHERIVRVEIAPRDYVSSSALPLRIPRADNGSEDRSDLQERLKKVFISEERMNDLANLLKINIIQKLIPSLQKEGYEETPERGGVPAGGEVGDSSQPPRPEQPRLPQPELPRPPYPAIDPLADVPRRPVPAGDFPPPGFEDEYEINRPPRGPLHPGGGGMPGVGEPFGGGRNPYNIGERDLYPPGLAPHDPLRGSFVPGGPGGADRGTGGMHPTFDDPLFGGPHGDDTDDPRIPPGARWDPVGPGGLPRLGGRRRGGGFGDGSFGGGLGGSFGGDII</sequence>
<evidence type="ECO:0000256" key="8">
    <source>
        <dbReference type="ARBA" id="ARBA00022942"/>
    </source>
</evidence>
<keyword evidence="15" id="KW-1185">Reference proteome</keyword>
<evidence type="ECO:0000256" key="3">
    <source>
        <dbReference type="ARBA" id="ARBA00006405"/>
    </source>
</evidence>
<keyword evidence="8" id="KW-0647">Proteasome</keyword>
<dbReference type="InterPro" id="IPR021625">
    <property type="entry name" value="PI31_Prot_N"/>
</dbReference>
<evidence type="ECO:0000259" key="12">
    <source>
        <dbReference type="Pfam" id="PF08577"/>
    </source>
</evidence>
<keyword evidence="5" id="KW-0963">Cytoplasm</keyword>
<organism evidence="14 15">
    <name type="scientific">Phialemonium thermophilum</name>
    <dbReference type="NCBI Taxonomy" id="223376"/>
    <lineage>
        <taxon>Eukaryota</taxon>
        <taxon>Fungi</taxon>
        <taxon>Dikarya</taxon>
        <taxon>Ascomycota</taxon>
        <taxon>Pezizomycotina</taxon>
        <taxon>Sordariomycetes</taxon>
        <taxon>Sordariomycetidae</taxon>
        <taxon>Cephalothecales</taxon>
        <taxon>Cephalothecaceae</taxon>
        <taxon>Phialemonium</taxon>
    </lineage>
</organism>
<evidence type="ECO:0000259" key="13">
    <source>
        <dbReference type="Pfam" id="PF11566"/>
    </source>
</evidence>
<name>A0ABR3WXU3_9PEZI</name>
<feature type="compositionally biased region" description="Pro residues" evidence="11">
    <location>
        <begin position="212"/>
        <end position="232"/>
    </location>
</feature>
<comment type="subcellular location">
    <subcellularLocation>
        <location evidence="2">Cytoplasm</location>
    </subcellularLocation>
    <subcellularLocation>
        <location evidence="1">Endoplasmic reticulum</location>
    </subcellularLocation>
</comment>
<protein>
    <recommendedName>
        <fullName evidence="16">Proteasome inhibitor PI31 subunit</fullName>
    </recommendedName>
</protein>
<proteinExistence type="inferred from homology"/>
<reference evidence="14 15" key="1">
    <citation type="journal article" date="2024" name="Commun. Biol.">
        <title>Comparative genomic analysis of thermophilic fungi reveals convergent evolutionary adaptations and gene losses.</title>
        <authorList>
            <person name="Steindorff A.S."/>
            <person name="Aguilar-Pontes M.V."/>
            <person name="Robinson A.J."/>
            <person name="Andreopoulos B."/>
            <person name="LaButti K."/>
            <person name="Kuo A."/>
            <person name="Mondo S."/>
            <person name="Riley R."/>
            <person name="Otillar R."/>
            <person name="Haridas S."/>
            <person name="Lipzen A."/>
            <person name="Grimwood J."/>
            <person name="Schmutz J."/>
            <person name="Clum A."/>
            <person name="Reid I.D."/>
            <person name="Moisan M.C."/>
            <person name="Butler G."/>
            <person name="Nguyen T.T.M."/>
            <person name="Dewar K."/>
            <person name="Conant G."/>
            <person name="Drula E."/>
            <person name="Henrissat B."/>
            <person name="Hansel C."/>
            <person name="Singer S."/>
            <person name="Hutchinson M.I."/>
            <person name="de Vries R.P."/>
            <person name="Natvig D.O."/>
            <person name="Powell A.J."/>
            <person name="Tsang A."/>
            <person name="Grigoriev I.V."/>
        </authorList>
    </citation>
    <scope>NUCLEOTIDE SEQUENCE [LARGE SCALE GENOMIC DNA]</scope>
    <source>
        <strain evidence="14 15">ATCC 24622</strain>
    </source>
</reference>
<feature type="compositionally biased region" description="Gly residues" evidence="11">
    <location>
        <begin position="372"/>
        <end position="392"/>
    </location>
</feature>
<comment type="similarity">
    <text evidence="3">Belongs to the proteasome inhibitor PI31 family.</text>
</comment>
<evidence type="ECO:0000313" key="15">
    <source>
        <dbReference type="Proteomes" id="UP001586593"/>
    </source>
</evidence>
<dbReference type="Pfam" id="PF11566">
    <property type="entry name" value="PI31_Prot_N"/>
    <property type="match status" value="1"/>
</dbReference>
<gene>
    <name evidence="14" type="ORF">VTK73DRAFT_3808</name>
</gene>
<dbReference type="EMBL" id="JAZHXJ010000223">
    <property type="protein sequence ID" value="KAL1868215.1"/>
    <property type="molecule type" value="Genomic_DNA"/>
</dbReference>
<dbReference type="Proteomes" id="UP001586593">
    <property type="component" value="Unassembled WGS sequence"/>
</dbReference>
<keyword evidence="4" id="KW-0488">Methylation</keyword>
<evidence type="ECO:0000256" key="6">
    <source>
        <dbReference type="ARBA" id="ARBA00022553"/>
    </source>
</evidence>
<dbReference type="Pfam" id="PF08577">
    <property type="entry name" value="PI31_Prot_C"/>
    <property type="match status" value="1"/>
</dbReference>
<feature type="domain" description="PI31 proteasome regulator N-terminal" evidence="13">
    <location>
        <begin position="28"/>
        <end position="189"/>
    </location>
</feature>
<dbReference type="InterPro" id="IPR013886">
    <property type="entry name" value="PI31_Prot_C"/>
</dbReference>
<dbReference type="Gene3D" id="3.40.1000.30">
    <property type="match status" value="1"/>
</dbReference>
<keyword evidence="7" id="KW-0256">Endoplasmic reticulum</keyword>
<keyword evidence="6" id="KW-0597">Phosphoprotein</keyword>
<evidence type="ECO:0000256" key="9">
    <source>
        <dbReference type="ARBA" id="ARBA00022990"/>
    </source>
</evidence>
<evidence type="ECO:0000256" key="2">
    <source>
        <dbReference type="ARBA" id="ARBA00004496"/>
    </source>
</evidence>
<dbReference type="InterPro" id="IPR045128">
    <property type="entry name" value="PI31-like"/>
</dbReference>
<evidence type="ECO:0000313" key="14">
    <source>
        <dbReference type="EMBL" id="KAL1868215.1"/>
    </source>
</evidence>
<keyword evidence="9" id="KW-0007">Acetylation</keyword>
<accession>A0ABR3WXU3</accession>
<evidence type="ECO:0000256" key="7">
    <source>
        <dbReference type="ARBA" id="ARBA00022824"/>
    </source>
</evidence>
<feature type="compositionally biased region" description="Gly residues" evidence="11">
    <location>
        <begin position="269"/>
        <end position="286"/>
    </location>
</feature>
<evidence type="ECO:0000256" key="10">
    <source>
        <dbReference type="ARBA" id="ARBA00024805"/>
    </source>
</evidence>
<evidence type="ECO:0000256" key="4">
    <source>
        <dbReference type="ARBA" id="ARBA00022481"/>
    </source>
</evidence>